<dbReference type="RefSeq" id="WP_264500684.1">
    <property type="nucleotide sequence ID" value="NZ_JAPDDS010000004.1"/>
</dbReference>
<gene>
    <name evidence="1" type="ORF">OKA04_08295</name>
</gene>
<dbReference type="Gene3D" id="1.10.1660.10">
    <property type="match status" value="1"/>
</dbReference>
<dbReference type="Proteomes" id="UP001207930">
    <property type="component" value="Unassembled WGS sequence"/>
</dbReference>
<comment type="caution">
    <text evidence="1">The sequence shown here is derived from an EMBL/GenBank/DDBJ whole genome shotgun (WGS) entry which is preliminary data.</text>
</comment>
<dbReference type="EMBL" id="JAPDDS010000004">
    <property type="protein sequence ID" value="MCW1884725.1"/>
    <property type="molecule type" value="Genomic_DNA"/>
</dbReference>
<evidence type="ECO:0000313" key="2">
    <source>
        <dbReference type="Proteomes" id="UP001207930"/>
    </source>
</evidence>
<keyword evidence="2" id="KW-1185">Reference proteome</keyword>
<reference evidence="1 2" key="1">
    <citation type="submission" date="2022-10" db="EMBL/GenBank/DDBJ databases">
        <title>Luteolibacter flavescens strain MCCC 1K03193, whole genome shotgun sequencing project.</title>
        <authorList>
            <person name="Zhao G."/>
            <person name="Shen L."/>
        </authorList>
    </citation>
    <scope>NUCLEOTIDE SEQUENCE [LARGE SCALE GENOMIC DNA]</scope>
    <source>
        <strain evidence="1 2">MCCC 1K03193</strain>
    </source>
</reference>
<sequence>MSTPSPTGDDLVDLDTAARLCGLPAETILEYSRTEVITVTSSGEGSPPAFDAVCLHRLRRIEALHHEWSMPPGSVGLVMGLLDRLEAAERELRAMRERQR</sequence>
<name>A0ABT3FP09_9BACT</name>
<accession>A0ABT3FP09</accession>
<evidence type="ECO:0000313" key="1">
    <source>
        <dbReference type="EMBL" id="MCW1884725.1"/>
    </source>
</evidence>
<protein>
    <submittedName>
        <fullName evidence="1">Chaperone modulator CbpM</fullName>
    </submittedName>
</protein>
<organism evidence="1 2">
    <name type="scientific">Luteolibacter flavescens</name>
    <dbReference type="NCBI Taxonomy" id="1859460"/>
    <lineage>
        <taxon>Bacteria</taxon>
        <taxon>Pseudomonadati</taxon>
        <taxon>Verrucomicrobiota</taxon>
        <taxon>Verrucomicrobiia</taxon>
        <taxon>Verrucomicrobiales</taxon>
        <taxon>Verrucomicrobiaceae</taxon>
        <taxon>Luteolibacter</taxon>
    </lineage>
</organism>
<proteinExistence type="predicted"/>
<dbReference type="Pfam" id="PF13591">
    <property type="entry name" value="MerR_2"/>
    <property type="match status" value="1"/>
</dbReference>